<comment type="caution">
    <text evidence="1">The sequence shown here is derived from an EMBL/GenBank/DDBJ whole genome shotgun (WGS) entry which is preliminary data.</text>
</comment>
<gene>
    <name evidence="1" type="ORF">BpHYR1_026666</name>
</gene>
<sequence length="75" mass="8536">MYQLIQTFQVGICFADLQSLCRSFAVLLQRLNLGGIIVIAELLQRLNLGGTKFVSADTFCRTIFRLIFCEFQNTN</sequence>
<evidence type="ECO:0000313" key="2">
    <source>
        <dbReference type="Proteomes" id="UP000276133"/>
    </source>
</evidence>
<accession>A0A3M7RUK5</accession>
<evidence type="ECO:0000313" key="1">
    <source>
        <dbReference type="EMBL" id="RNA27172.1"/>
    </source>
</evidence>
<dbReference type="AlphaFoldDB" id="A0A3M7RUK5"/>
<dbReference type="EMBL" id="REGN01002585">
    <property type="protein sequence ID" value="RNA27172.1"/>
    <property type="molecule type" value="Genomic_DNA"/>
</dbReference>
<protein>
    <submittedName>
        <fullName evidence="1">Uncharacterized protein</fullName>
    </submittedName>
</protein>
<dbReference type="Proteomes" id="UP000276133">
    <property type="component" value="Unassembled WGS sequence"/>
</dbReference>
<organism evidence="1 2">
    <name type="scientific">Brachionus plicatilis</name>
    <name type="common">Marine rotifer</name>
    <name type="synonym">Brachionus muelleri</name>
    <dbReference type="NCBI Taxonomy" id="10195"/>
    <lineage>
        <taxon>Eukaryota</taxon>
        <taxon>Metazoa</taxon>
        <taxon>Spiralia</taxon>
        <taxon>Gnathifera</taxon>
        <taxon>Rotifera</taxon>
        <taxon>Eurotatoria</taxon>
        <taxon>Monogononta</taxon>
        <taxon>Pseudotrocha</taxon>
        <taxon>Ploima</taxon>
        <taxon>Brachionidae</taxon>
        <taxon>Brachionus</taxon>
    </lineage>
</organism>
<reference evidence="1 2" key="1">
    <citation type="journal article" date="2018" name="Sci. Rep.">
        <title>Genomic signatures of local adaptation to the degree of environmental predictability in rotifers.</title>
        <authorList>
            <person name="Franch-Gras L."/>
            <person name="Hahn C."/>
            <person name="Garcia-Roger E.M."/>
            <person name="Carmona M.J."/>
            <person name="Serra M."/>
            <person name="Gomez A."/>
        </authorList>
    </citation>
    <scope>NUCLEOTIDE SEQUENCE [LARGE SCALE GENOMIC DNA]</scope>
    <source>
        <strain evidence="1">HYR1</strain>
    </source>
</reference>
<proteinExistence type="predicted"/>
<keyword evidence="2" id="KW-1185">Reference proteome</keyword>
<name>A0A3M7RUK5_BRAPC</name>